<evidence type="ECO:0000313" key="10">
    <source>
        <dbReference type="EMBL" id="MFC0593246.1"/>
    </source>
</evidence>
<feature type="compositionally biased region" description="Low complexity" evidence="7">
    <location>
        <begin position="8"/>
        <end position="21"/>
    </location>
</feature>
<dbReference type="Gene3D" id="1.20.1250.20">
    <property type="entry name" value="MFS general substrate transporter like domains"/>
    <property type="match status" value="2"/>
</dbReference>
<evidence type="ECO:0000313" key="11">
    <source>
        <dbReference type="Proteomes" id="UP001589834"/>
    </source>
</evidence>
<evidence type="ECO:0000256" key="3">
    <source>
        <dbReference type="ARBA" id="ARBA00022475"/>
    </source>
</evidence>
<gene>
    <name evidence="10" type="ORF">ACFFGG_11825</name>
</gene>
<dbReference type="PROSITE" id="PS50850">
    <property type="entry name" value="MFS"/>
    <property type="match status" value="1"/>
</dbReference>
<keyword evidence="2" id="KW-0813">Transport</keyword>
<keyword evidence="5 8" id="KW-1133">Transmembrane helix</keyword>
<feature type="transmembrane region" description="Helical" evidence="8">
    <location>
        <begin position="95"/>
        <end position="114"/>
    </location>
</feature>
<protein>
    <submittedName>
        <fullName evidence="10">MFS transporter</fullName>
    </submittedName>
</protein>
<dbReference type="PROSITE" id="PS00216">
    <property type="entry name" value="SUGAR_TRANSPORT_1"/>
    <property type="match status" value="1"/>
</dbReference>
<keyword evidence="11" id="KW-1185">Reference proteome</keyword>
<feature type="transmembrane region" description="Helical" evidence="8">
    <location>
        <begin position="351"/>
        <end position="370"/>
    </location>
</feature>
<dbReference type="CDD" id="cd17321">
    <property type="entry name" value="MFS_MMR_MDR_like"/>
    <property type="match status" value="1"/>
</dbReference>
<feature type="transmembrane region" description="Helical" evidence="8">
    <location>
        <begin position="154"/>
        <end position="178"/>
    </location>
</feature>
<feature type="transmembrane region" description="Helical" evidence="8">
    <location>
        <begin position="418"/>
        <end position="438"/>
    </location>
</feature>
<evidence type="ECO:0000256" key="1">
    <source>
        <dbReference type="ARBA" id="ARBA00004651"/>
    </source>
</evidence>
<dbReference type="SUPFAM" id="SSF103473">
    <property type="entry name" value="MFS general substrate transporter"/>
    <property type="match status" value="1"/>
</dbReference>
<dbReference type="InterPro" id="IPR020846">
    <property type="entry name" value="MFS_dom"/>
</dbReference>
<feature type="transmembrane region" description="Helical" evidence="8">
    <location>
        <begin position="29"/>
        <end position="52"/>
    </location>
</feature>
<evidence type="ECO:0000256" key="6">
    <source>
        <dbReference type="ARBA" id="ARBA00023136"/>
    </source>
</evidence>
<dbReference type="PANTHER" id="PTHR42718">
    <property type="entry name" value="MAJOR FACILITATOR SUPERFAMILY MULTIDRUG TRANSPORTER MFSC"/>
    <property type="match status" value="1"/>
</dbReference>
<feature type="transmembrane region" description="Helical" evidence="8">
    <location>
        <begin position="317"/>
        <end position="339"/>
    </location>
</feature>
<comment type="caution">
    <text evidence="10">The sequence shown here is derived from an EMBL/GenBank/DDBJ whole genome shotgun (WGS) entry which is preliminary data.</text>
</comment>
<reference evidence="10 11" key="1">
    <citation type="submission" date="2024-09" db="EMBL/GenBank/DDBJ databases">
        <authorList>
            <person name="Sun Q."/>
            <person name="Mori K."/>
        </authorList>
    </citation>
    <scope>NUCLEOTIDE SEQUENCE [LARGE SCALE GENOMIC DNA]</scope>
    <source>
        <strain evidence="10 11">NCAIM B.02336</strain>
    </source>
</reference>
<dbReference type="InterPro" id="IPR011701">
    <property type="entry name" value="MFS"/>
</dbReference>
<dbReference type="PANTHER" id="PTHR42718:SF46">
    <property type="entry name" value="BLR6921 PROTEIN"/>
    <property type="match status" value="1"/>
</dbReference>
<comment type="subcellular location">
    <subcellularLocation>
        <location evidence="1">Cell membrane</location>
        <topology evidence="1">Multi-pass membrane protein</topology>
    </subcellularLocation>
</comment>
<evidence type="ECO:0000256" key="8">
    <source>
        <dbReference type="SAM" id="Phobius"/>
    </source>
</evidence>
<feature type="transmembrane region" description="Helical" evidence="8">
    <location>
        <begin position="278"/>
        <end position="305"/>
    </location>
</feature>
<dbReference type="Proteomes" id="UP001589834">
    <property type="component" value="Unassembled WGS sequence"/>
</dbReference>
<evidence type="ECO:0000256" key="5">
    <source>
        <dbReference type="ARBA" id="ARBA00022989"/>
    </source>
</evidence>
<keyword evidence="4 8" id="KW-0812">Transmembrane</keyword>
<name>A0ABV6PTS2_9BURK</name>
<feature type="region of interest" description="Disordered" evidence="7">
    <location>
        <begin position="1"/>
        <end position="21"/>
    </location>
</feature>
<feature type="transmembrane region" description="Helical" evidence="8">
    <location>
        <begin position="245"/>
        <end position="266"/>
    </location>
</feature>
<evidence type="ECO:0000259" key="9">
    <source>
        <dbReference type="PROSITE" id="PS50850"/>
    </source>
</evidence>
<feature type="transmembrane region" description="Helical" evidence="8">
    <location>
        <begin position="184"/>
        <end position="202"/>
    </location>
</feature>
<evidence type="ECO:0000256" key="4">
    <source>
        <dbReference type="ARBA" id="ARBA00022692"/>
    </source>
</evidence>
<proteinExistence type="predicted"/>
<feature type="domain" description="Major facilitator superfamily (MFS) profile" evidence="9">
    <location>
        <begin position="29"/>
        <end position="468"/>
    </location>
</feature>
<evidence type="ECO:0000256" key="7">
    <source>
        <dbReference type="SAM" id="MobiDB-lite"/>
    </source>
</evidence>
<dbReference type="RefSeq" id="WP_377483314.1">
    <property type="nucleotide sequence ID" value="NZ_JBHLTN010000021.1"/>
</dbReference>
<dbReference type="InterPro" id="IPR005829">
    <property type="entry name" value="Sugar_transporter_CS"/>
</dbReference>
<feature type="transmembrane region" description="Helical" evidence="8">
    <location>
        <begin position="214"/>
        <end position="239"/>
    </location>
</feature>
<dbReference type="InterPro" id="IPR036259">
    <property type="entry name" value="MFS_trans_sf"/>
</dbReference>
<dbReference type="EMBL" id="JBHLTN010000021">
    <property type="protein sequence ID" value="MFC0593246.1"/>
    <property type="molecule type" value="Genomic_DNA"/>
</dbReference>
<sequence length="473" mass="48898">MQAPRPIAASSAPEREASAGPATVRRGPAFATIALALMMMSIDSTIVATALHALQQGLDTSINWAGWTLTGYSFGFALMLPIAGKLSERLGRRRVFIGSVVVFTLASLGCALANDIGTLIALRVLQAAGGAGFTPSATGLIVDHFGAARDRFVSLFGSIFPIGAMIGPVFGGLCVAYWSWRGVFFVNVPIGIAIVVLALRYIPRDRPVSRERRAGMDFVGMALLGLCLLAGMLAINLLGEQGASVAAFAAALAVALLAGVGFVVRIRRAAQPFIAPRLIYGTGFGAVNAVNAIFGGMSIGAVALVPLYATNRYGIDVLAAGSLLIAQGVAAIVFSLLATWGLRRTGYRRPLVLGALAIVLGLLGVALHPPAGWAPYPWLMGATFLVGIGVGVVNPASRNAGLQLAPQNASTLAAMRTLFLQIGTIATVSLATAVLAAAADPGAMQAWIYGAVAVVLLLALPLVRRVPDHRGAW</sequence>
<feature type="transmembrane region" description="Helical" evidence="8">
    <location>
        <begin position="376"/>
        <end position="397"/>
    </location>
</feature>
<keyword evidence="3" id="KW-1003">Cell membrane</keyword>
<dbReference type="Pfam" id="PF07690">
    <property type="entry name" value="MFS_1"/>
    <property type="match status" value="1"/>
</dbReference>
<accession>A0ABV6PTS2</accession>
<organism evidence="10 11">
    <name type="scientific">Ottowia pentelensis</name>
    <dbReference type="NCBI Taxonomy" id="511108"/>
    <lineage>
        <taxon>Bacteria</taxon>
        <taxon>Pseudomonadati</taxon>
        <taxon>Pseudomonadota</taxon>
        <taxon>Betaproteobacteria</taxon>
        <taxon>Burkholderiales</taxon>
        <taxon>Comamonadaceae</taxon>
        <taxon>Ottowia</taxon>
    </lineage>
</organism>
<feature type="transmembrane region" description="Helical" evidence="8">
    <location>
        <begin position="444"/>
        <end position="463"/>
    </location>
</feature>
<evidence type="ECO:0000256" key="2">
    <source>
        <dbReference type="ARBA" id="ARBA00022448"/>
    </source>
</evidence>
<keyword evidence="6 8" id="KW-0472">Membrane</keyword>
<feature type="transmembrane region" description="Helical" evidence="8">
    <location>
        <begin position="64"/>
        <end position="83"/>
    </location>
</feature>
<feature type="transmembrane region" description="Helical" evidence="8">
    <location>
        <begin position="120"/>
        <end position="142"/>
    </location>
</feature>